<dbReference type="AlphaFoldDB" id="A0A0F9M768"/>
<sequence length="665" mass="71095">MQHMVIPLGSLESRSNPVRPPGRASAAVNVDIEKTNRVSRRKGFVRRADTQLSGPVRMLFSFQAFSGHFYRYVDGAGLIYVAGSQLQFPAYPSLSQLIDPYFEIVPEGEPGNWPVRETAFNIVFTAKQADGTDFPAYAPEGRGFGFSFDPSSSLDKITPSGAPTIWNDGVAVAEYTIEGGSSPSMFRIILNGVVTIDDVLRSITGVGYGMILDPEDDQDQDFNLPAPWTPGLPLPEWEKQEPTGAGGAGAFGIVTTTGEVQGIGVMAPAQDSGDPDIEDPADLDTDLRNFRAAAMPTDEEWVQLDWDYPEWITDDWKALVVVEIFRATDDFPEQYGDGERIYADNGNVFIDKTTNTAYESFYSAWLTIFGMGLFGPFQASAAGLLDSFSLTIPATILRGEAFNFEILALKADGNALQSYAPRGDVNIAYNFSDDDDVGTPASTPKTGWSGGGKTVSVTVRDGSGVDTALLTVTDDDAIGTALEAVNDQTYVFSDNFNRANGHPGLPWVTTTMVISGNKLVRTTIQGDVVIPDQGFNIIEASASVDAVGTGPGNVSALWAIVLGGAASADSYFVALRYEKLTGLWDAYFTQRGGPANIFISGVGQPPTGMLALTVVNEVPTASFGGQSFTGVAQSVIARMRLHLSVSPDGPSVRALDNFSVDLAGQ</sequence>
<proteinExistence type="predicted"/>
<evidence type="ECO:0000313" key="2">
    <source>
        <dbReference type="EMBL" id="KKM95171.1"/>
    </source>
</evidence>
<dbReference type="EMBL" id="LAZR01006044">
    <property type="protein sequence ID" value="KKM95171.1"/>
    <property type="molecule type" value="Genomic_DNA"/>
</dbReference>
<accession>A0A0F9M768</accession>
<gene>
    <name evidence="2" type="ORF">LCGC14_1190870</name>
</gene>
<name>A0A0F9M768_9ZZZZ</name>
<feature type="region of interest" description="Disordered" evidence="1">
    <location>
        <begin position="1"/>
        <end position="23"/>
    </location>
</feature>
<organism evidence="2">
    <name type="scientific">marine sediment metagenome</name>
    <dbReference type="NCBI Taxonomy" id="412755"/>
    <lineage>
        <taxon>unclassified sequences</taxon>
        <taxon>metagenomes</taxon>
        <taxon>ecological metagenomes</taxon>
    </lineage>
</organism>
<evidence type="ECO:0000256" key="1">
    <source>
        <dbReference type="SAM" id="MobiDB-lite"/>
    </source>
</evidence>
<protein>
    <submittedName>
        <fullName evidence="2">Uncharacterized protein</fullName>
    </submittedName>
</protein>
<comment type="caution">
    <text evidence="2">The sequence shown here is derived from an EMBL/GenBank/DDBJ whole genome shotgun (WGS) entry which is preliminary data.</text>
</comment>
<reference evidence="2" key="1">
    <citation type="journal article" date="2015" name="Nature">
        <title>Complex archaea that bridge the gap between prokaryotes and eukaryotes.</title>
        <authorList>
            <person name="Spang A."/>
            <person name="Saw J.H."/>
            <person name="Jorgensen S.L."/>
            <person name="Zaremba-Niedzwiedzka K."/>
            <person name="Martijn J."/>
            <person name="Lind A.E."/>
            <person name="van Eijk R."/>
            <person name="Schleper C."/>
            <person name="Guy L."/>
            <person name="Ettema T.J."/>
        </authorList>
    </citation>
    <scope>NUCLEOTIDE SEQUENCE</scope>
</reference>